<dbReference type="Proteomes" id="UP000799421">
    <property type="component" value="Unassembled WGS sequence"/>
</dbReference>
<dbReference type="EMBL" id="MU005957">
    <property type="protein sequence ID" value="KAF2864339.1"/>
    <property type="molecule type" value="Genomic_DNA"/>
</dbReference>
<proteinExistence type="predicted"/>
<protein>
    <submittedName>
        <fullName evidence="1">Uncharacterized protein</fullName>
    </submittedName>
</protein>
<organism evidence="1 2">
    <name type="scientific">Piedraia hortae CBS 480.64</name>
    <dbReference type="NCBI Taxonomy" id="1314780"/>
    <lineage>
        <taxon>Eukaryota</taxon>
        <taxon>Fungi</taxon>
        <taxon>Dikarya</taxon>
        <taxon>Ascomycota</taxon>
        <taxon>Pezizomycotina</taxon>
        <taxon>Dothideomycetes</taxon>
        <taxon>Dothideomycetidae</taxon>
        <taxon>Capnodiales</taxon>
        <taxon>Piedraiaceae</taxon>
        <taxon>Piedraia</taxon>
    </lineage>
</organism>
<keyword evidence="2" id="KW-1185">Reference proteome</keyword>
<accession>A0A6A7CBA8</accession>
<dbReference type="AlphaFoldDB" id="A0A6A7CBA8"/>
<gene>
    <name evidence="1" type="ORF">K470DRAFT_1675</name>
</gene>
<sequence length="171" mass="18331">MCVTPQPFELIGLEPLAWRGMAPVPVVTDLHGRCRLLLQEALGGARNTPPSIILAHFIAAGAVGGMPDDYVIPRPRVPKPGKGGPNKSVDTVAWSFHLLPWANAAVACQISDFSSSFKVRKMLLEKGHKLRARVAIVVRTTSVSSCREPPPTPTFVSALPSTSALSIARYV</sequence>
<name>A0A6A7CBA8_9PEZI</name>
<evidence type="ECO:0000313" key="1">
    <source>
        <dbReference type="EMBL" id="KAF2864339.1"/>
    </source>
</evidence>
<evidence type="ECO:0000313" key="2">
    <source>
        <dbReference type="Proteomes" id="UP000799421"/>
    </source>
</evidence>
<reference evidence="1" key="1">
    <citation type="journal article" date="2020" name="Stud. Mycol.">
        <title>101 Dothideomycetes genomes: a test case for predicting lifestyles and emergence of pathogens.</title>
        <authorList>
            <person name="Haridas S."/>
            <person name="Albert R."/>
            <person name="Binder M."/>
            <person name="Bloem J."/>
            <person name="Labutti K."/>
            <person name="Salamov A."/>
            <person name="Andreopoulos B."/>
            <person name="Baker S."/>
            <person name="Barry K."/>
            <person name="Bills G."/>
            <person name="Bluhm B."/>
            <person name="Cannon C."/>
            <person name="Castanera R."/>
            <person name="Culley D."/>
            <person name="Daum C."/>
            <person name="Ezra D."/>
            <person name="Gonzalez J."/>
            <person name="Henrissat B."/>
            <person name="Kuo A."/>
            <person name="Liang C."/>
            <person name="Lipzen A."/>
            <person name="Lutzoni F."/>
            <person name="Magnuson J."/>
            <person name="Mondo S."/>
            <person name="Nolan M."/>
            <person name="Ohm R."/>
            <person name="Pangilinan J."/>
            <person name="Park H.-J."/>
            <person name="Ramirez L."/>
            <person name="Alfaro M."/>
            <person name="Sun H."/>
            <person name="Tritt A."/>
            <person name="Yoshinaga Y."/>
            <person name="Zwiers L.-H."/>
            <person name="Turgeon B."/>
            <person name="Goodwin S."/>
            <person name="Spatafora J."/>
            <person name="Crous P."/>
            <person name="Grigoriev I."/>
        </authorList>
    </citation>
    <scope>NUCLEOTIDE SEQUENCE</scope>
    <source>
        <strain evidence="1">CBS 480.64</strain>
    </source>
</reference>